<evidence type="ECO:0000313" key="2">
    <source>
        <dbReference type="EMBL" id="GFN84489.1"/>
    </source>
</evidence>
<protein>
    <submittedName>
        <fullName evidence="2">Uncharacterized protein</fullName>
    </submittedName>
</protein>
<feature type="region of interest" description="Disordered" evidence="1">
    <location>
        <begin position="108"/>
        <end position="158"/>
    </location>
</feature>
<dbReference type="EMBL" id="BLXT01001319">
    <property type="protein sequence ID" value="GFN84489.1"/>
    <property type="molecule type" value="Genomic_DNA"/>
</dbReference>
<comment type="caution">
    <text evidence="2">The sequence shown here is derived from an EMBL/GenBank/DDBJ whole genome shotgun (WGS) entry which is preliminary data.</text>
</comment>
<reference evidence="2 3" key="1">
    <citation type="journal article" date="2021" name="Elife">
        <title>Chloroplast acquisition without the gene transfer in kleptoplastic sea slugs, Plakobranchus ocellatus.</title>
        <authorList>
            <person name="Maeda T."/>
            <person name="Takahashi S."/>
            <person name="Yoshida T."/>
            <person name="Shimamura S."/>
            <person name="Takaki Y."/>
            <person name="Nagai Y."/>
            <person name="Toyoda A."/>
            <person name="Suzuki Y."/>
            <person name="Arimoto A."/>
            <person name="Ishii H."/>
            <person name="Satoh N."/>
            <person name="Nishiyama T."/>
            <person name="Hasebe M."/>
            <person name="Maruyama T."/>
            <person name="Minagawa J."/>
            <person name="Obokata J."/>
            <person name="Shigenobu S."/>
        </authorList>
    </citation>
    <scope>NUCLEOTIDE SEQUENCE [LARGE SCALE GENOMIC DNA]</scope>
</reference>
<feature type="compositionally biased region" description="Basic and acidic residues" evidence="1">
    <location>
        <begin position="142"/>
        <end position="158"/>
    </location>
</feature>
<dbReference type="AlphaFoldDB" id="A0AAV3YPX7"/>
<organism evidence="2 3">
    <name type="scientific">Plakobranchus ocellatus</name>
    <dbReference type="NCBI Taxonomy" id="259542"/>
    <lineage>
        <taxon>Eukaryota</taxon>
        <taxon>Metazoa</taxon>
        <taxon>Spiralia</taxon>
        <taxon>Lophotrochozoa</taxon>
        <taxon>Mollusca</taxon>
        <taxon>Gastropoda</taxon>
        <taxon>Heterobranchia</taxon>
        <taxon>Euthyneura</taxon>
        <taxon>Panpulmonata</taxon>
        <taxon>Sacoglossa</taxon>
        <taxon>Placobranchoidea</taxon>
        <taxon>Plakobranchidae</taxon>
        <taxon>Plakobranchus</taxon>
    </lineage>
</organism>
<dbReference type="Proteomes" id="UP000735302">
    <property type="component" value="Unassembled WGS sequence"/>
</dbReference>
<gene>
    <name evidence="2" type="ORF">PoB_001099500</name>
</gene>
<keyword evidence="3" id="KW-1185">Reference proteome</keyword>
<sequence length="158" mass="17724">MHGATYGSHLEQLQQSKIIWLLLHFPVGRQKKIDVQMLPSGLLTTQTTANNFSHRYLSLAKRSCHLPCHARPELKPSLHSPSQANDMTNSSILAPQLKSLLSVFRPSEPWKKKERRNAGILGITAQPPHSGDEINGGNSSQKENDKTGSPRWFHLYEP</sequence>
<evidence type="ECO:0000313" key="3">
    <source>
        <dbReference type="Proteomes" id="UP000735302"/>
    </source>
</evidence>
<proteinExistence type="predicted"/>
<evidence type="ECO:0000256" key="1">
    <source>
        <dbReference type="SAM" id="MobiDB-lite"/>
    </source>
</evidence>
<accession>A0AAV3YPX7</accession>
<name>A0AAV3YPX7_9GAST</name>